<dbReference type="PANTHER" id="PTHR46115">
    <property type="entry name" value="THIOREDOXIN-LIKE PROTEIN 1"/>
    <property type="match status" value="1"/>
</dbReference>
<keyword evidence="5" id="KW-1185">Reference proteome</keyword>
<dbReference type="InterPro" id="IPR008979">
    <property type="entry name" value="Galactose-bd-like_sf"/>
</dbReference>
<dbReference type="PROSITE" id="PS00194">
    <property type="entry name" value="THIOREDOXIN_1"/>
    <property type="match status" value="1"/>
</dbReference>
<dbReference type="Gene3D" id="3.40.30.10">
    <property type="entry name" value="Glutaredoxin"/>
    <property type="match status" value="1"/>
</dbReference>
<feature type="domain" description="Thioredoxin" evidence="2">
    <location>
        <begin position="1"/>
        <end position="106"/>
    </location>
</feature>
<dbReference type="SUPFAM" id="SSF49785">
    <property type="entry name" value="Galactose-binding domain-like"/>
    <property type="match status" value="1"/>
</dbReference>
<dbReference type="InterPro" id="IPR013766">
    <property type="entry name" value="Thioredoxin_domain"/>
</dbReference>
<reference evidence="4" key="1">
    <citation type="submission" date="2023-08" db="EMBL/GenBank/DDBJ databases">
        <authorList>
            <person name="Alioto T."/>
            <person name="Alioto T."/>
            <person name="Gomez Garrido J."/>
        </authorList>
    </citation>
    <scope>NUCLEOTIDE SEQUENCE</scope>
</reference>
<dbReference type="GO" id="GO:0005737">
    <property type="term" value="C:cytoplasm"/>
    <property type="evidence" value="ECO:0007669"/>
    <property type="project" value="UniProtKB-ARBA"/>
</dbReference>
<evidence type="ECO:0000259" key="2">
    <source>
        <dbReference type="PROSITE" id="PS51352"/>
    </source>
</evidence>
<sequence>MMKVLTEESELSSQLANAGTKLVVVEFFAETCEPCRIIAPKFEEMSVQFSNVVFLKVDVEALPGLAEANKVFSMPTFQFFRNKVKIDELKGCNPKPLREKIMKYSSGEDSIETDPNVKGYMDLYSLINETCSECLNESDTNPFHNCLLKNGGYLESDCDEQLILFVSFNQPVRIHSFKLMGPLENGPKNIKLFINQPRTLDFDQAENMEPVQALSIEASDLENCTTIPLRYVKFQNVQNITIFMKDNQQGMDTTQLDYLCFIGTPVSSTDMSDFKRVAGKKGESH</sequence>
<name>A0AA36BZ80_OCTVU</name>
<evidence type="ECO:0000313" key="5">
    <source>
        <dbReference type="Proteomes" id="UP001162480"/>
    </source>
</evidence>
<dbReference type="CDD" id="cd02947">
    <property type="entry name" value="TRX_family"/>
    <property type="match status" value="1"/>
</dbReference>
<dbReference type="Proteomes" id="UP001162480">
    <property type="component" value="Chromosome 28"/>
</dbReference>
<dbReference type="PROSITE" id="PS51532">
    <property type="entry name" value="PITH"/>
    <property type="match status" value="1"/>
</dbReference>
<evidence type="ECO:0000313" key="4">
    <source>
        <dbReference type="EMBL" id="CAI9743064.1"/>
    </source>
</evidence>
<dbReference type="InterPro" id="IPR010400">
    <property type="entry name" value="PITH_dom"/>
</dbReference>
<gene>
    <name evidence="4" type="ORF">OCTVUL_1B030876</name>
</gene>
<accession>A0AA36BZ80</accession>
<protein>
    <submittedName>
        <fullName evidence="4">1</fullName>
    </submittedName>
</protein>
<dbReference type="EMBL" id="OX597841">
    <property type="protein sequence ID" value="CAI9743064.1"/>
    <property type="molecule type" value="Genomic_DNA"/>
</dbReference>
<dbReference type="AlphaFoldDB" id="A0AA36BZ80"/>
<dbReference type="InterPro" id="IPR036249">
    <property type="entry name" value="Thioredoxin-like_sf"/>
</dbReference>
<dbReference type="Pfam" id="PF06201">
    <property type="entry name" value="PITH"/>
    <property type="match status" value="1"/>
</dbReference>
<dbReference type="InterPro" id="IPR037047">
    <property type="entry name" value="PITH_dom_sf"/>
</dbReference>
<evidence type="ECO:0000256" key="1">
    <source>
        <dbReference type="ARBA" id="ARBA00023157"/>
    </source>
</evidence>
<dbReference type="PROSITE" id="PS51352">
    <property type="entry name" value="THIOREDOXIN_2"/>
    <property type="match status" value="1"/>
</dbReference>
<dbReference type="Pfam" id="PF00085">
    <property type="entry name" value="Thioredoxin"/>
    <property type="match status" value="1"/>
</dbReference>
<organism evidence="4 5">
    <name type="scientific">Octopus vulgaris</name>
    <name type="common">Common octopus</name>
    <dbReference type="NCBI Taxonomy" id="6645"/>
    <lineage>
        <taxon>Eukaryota</taxon>
        <taxon>Metazoa</taxon>
        <taxon>Spiralia</taxon>
        <taxon>Lophotrochozoa</taxon>
        <taxon>Mollusca</taxon>
        <taxon>Cephalopoda</taxon>
        <taxon>Coleoidea</taxon>
        <taxon>Octopodiformes</taxon>
        <taxon>Octopoda</taxon>
        <taxon>Incirrata</taxon>
        <taxon>Octopodidae</taxon>
        <taxon>Octopus</taxon>
    </lineage>
</organism>
<evidence type="ECO:0000259" key="3">
    <source>
        <dbReference type="PROSITE" id="PS51532"/>
    </source>
</evidence>
<feature type="domain" description="PITH" evidence="3">
    <location>
        <begin position="112"/>
        <end position="281"/>
    </location>
</feature>
<dbReference type="SUPFAM" id="SSF52833">
    <property type="entry name" value="Thioredoxin-like"/>
    <property type="match status" value="1"/>
</dbReference>
<proteinExistence type="predicted"/>
<dbReference type="Gene3D" id="2.60.120.470">
    <property type="entry name" value="PITH domain"/>
    <property type="match status" value="1"/>
</dbReference>
<keyword evidence="1" id="KW-1015">Disulfide bond</keyword>
<dbReference type="InterPro" id="IPR017937">
    <property type="entry name" value="Thioredoxin_CS"/>
</dbReference>